<evidence type="ECO:0000313" key="2">
    <source>
        <dbReference type="EMBL" id="AOV16748.1"/>
    </source>
</evidence>
<organism evidence="2 3">
    <name type="scientific">Acidihalobacter aeolianus</name>
    <dbReference type="NCBI Taxonomy" id="2792603"/>
    <lineage>
        <taxon>Bacteria</taxon>
        <taxon>Pseudomonadati</taxon>
        <taxon>Pseudomonadota</taxon>
        <taxon>Gammaproteobacteria</taxon>
        <taxon>Chromatiales</taxon>
        <taxon>Ectothiorhodospiraceae</taxon>
        <taxon>Acidihalobacter</taxon>
    </lineage>
</organism>
<dbReference type="Pfam" id="PF25559">
    <property type="entry name" value="DUF7931"/>
    <property type="match status" value="1"/>
</dbReference>
<dbReference type="EMBL" id="CP017448">
    <property type="protein sequence ID" value="AOV16748.1"/>
    <property type="molecule type" value="Genomic_DNA"/>
</dbReference>
<protein>
    <recommendedName>
        <fullName evidence="1">DUF7931 domain-containing protein</fullName>
    </recommendedName>
</protein>
<accession>A0A1D8K730</accession>
<gene>
    <name evidence="2" type="ORF">BJI67_06440</name>
</gene>
<keyword evidence="3" id="KW-1185">Reference proteome</keyword>
<dbReference type="InterPro" id="IPR057691">
    <property type="entry name" value="DUF7931"/>
</dbReference>
<name>A0A1D8K730_9GAMM</name>
<dbReference type="AlphaFoldDB" id="A0A1D8K730"/>
<dbReference type="RefSeq" id="WP_070072332.1">
    <property type="nucleotide sequence ID" value="NZ_CP017448.1"/>
</dbReference>
<sequence length="168" mass="19524">MAEPPPPSPEQKRKPVDGMPALQPATLAAIDDTQRDLIILSRSLDPALYDDDTVSGHLFALIRRQRHSRIRILIADLQPLRQYGHRLLALAQRVPSFIEIRLLAPRHRRENREWLIADTRSVIYREQADKSQALTAHSDRRWAIELAHEFQLMWDVAEQHPDLRRLSL</sequence>
<evidence type="ECO:0000259" key="1">
    <source>
        <dbReference type="Pfam" id="PF25559"/>
    </source>
</evidence>
<dbReference type="KEGG" id="aaeo:BJI67_06440"/>
<reference evidence="2 3" key="1">
    <citation type="submission" date="2016-09" db="EMBL/GenBank/DDBJ databases">
        <title>Acidihalobacter prosperus V6 (DSM14174).</title>
        <authorList>
            <person name="Khaleque H.N."/>
            <person name="Ramsay J.P."/>
            <person name="Murphy R.J.T."/>
            <person name="Kaksonen A.H."/>
            <person name="Boxall N.J."/>
            <person name="Watkin E.L.J."/>
        </authorList>
    </citation>
    <scope>NUCLEOTIDE SEQUENCE [LARGE SCALE GENOMIC DNA]</scope>
    <source>
        <strain evidence="2 3">V6</strain>
    </source>
</reference>
<proteinExistence type="predicted"/>
<feature type="domain" description="DUF7931" evidence="1">
    <location>
        <begin position="23"/>
        <end position="166"/>
    </location>
</feature>
<dbReference type="Proteomes" id="UP000095342">
    <property type="component" value="Chromosome"/>
</dbReference>
<evidence type="ECO:0000313" key="3">
    <source>
        <dbReference type="Proteomes" id="UP000095342"/>
    </source>
</evidence>